<gene>
    <name evidence="1" type="primary">ORF_153</name>
    <name evidence="1" type="ORF">S-TIM4_ORF_153</name>
</gene>
<dbReference type="EMBL" id="MH512890">
    <property type="protein sequence ID" value="AXF41289.1"/>
    <property type="molecule type" value="Genomic_DNA"/>
</dbReference>
<evidence type="ECO:0008006" key="3">
    <source>
        <dbReference type="Google" id="ProtNLM"/>
    </source>
</evidence>
<protein>
    <recommendedName>
        <fullName evidence="3">Gp154</fullName>
    </recommendedName>
</protein>
<dbReference type="RefSeq" id="YP_009806410.1">
    <property type="nucleotide sequence ID" value="NC_048015.1"/>
</dbReference>
<accession>A0A345AWK6</accession>
<evidence type="ECO:0000313" key="2">
    <source>
        <dbReference type="Proteomes" id="UP000257501"/>
    </source>
</evidence>
<keyword evidence="2" id="KW-1185">Reference proteome</keyword>
<organism evidence="1 2">
    <name type="scientific">Cyanophage S-TIM4</name>
    <dbReference type="NCBI Taxonomy" id="1048189"/>
    <lineage>
        <taxon>Viruses</taxon>
        <taxon>Duplodnaviria</taxon>
        <taxon>Heunggongvirae</taxon>
        <taxon>Uroviricota</taxon>
        <taxon>Caudoviricetes</taxon>
        <taxon>Pantevenvirales</taxon>
        <taxon>Kyanoviridae</taxon>
        <taxon>Thaumasvirus</taxon>
        <taxon>Thaumasvirus stim4</taxon>
    </lineage>
</organism>
<evidence type="ECO:0000313" key="1">
    <source>
        <dbReference type="EMBL" id="AXF41289.1"/>
    </source>
</evidence>
<name>A0A345AWK6_9CAUD</name>
<dbReference type="KEGG" id="vg:54997268"/>
<sequence>MKYREEEFLEELRHYIESTYSQHYASDKIQTLDVIDACGDATAFCRSNILKYASRFDRKGSARQDLLKVLHYGVLLMHFYTRDQANYAAATFAAQED</sequence>
<dbReference type="Proteomes" id="UP000257501">
    <property type="component" value="Segment"/>
</dbReference>
<reference evidence="1 2" key="1">
    <citation type="journal article" date="2011" name="Nature">
        <title>Genomic island variability facilitates Prochlorococcus-virus coexistence.</title>
        <authorList>
            <person name="Avrani S."/>
            <person name="Wurtzel O."/>
            <person name="Sharon I."/>
            <person name="Sorek R."/>
            <person name="Lindell D."/>
        </authorList>
    </citation>
    <scope>NUCLEOTIDE SEQUENCE [LARGE SCALE GENOMIC DNA]</scope>
</reference>
<dbReference type="InterPro" id="IPR021739">
    <property type="entry name" value="SaV-like"/>
</dbReference>
<dbReference type="Pfam" id="PF11753">
    <property type="entry name" value="DUF3310"/>
    <property type="match status" value="1"/>
</dbReference>
<proteinExistence type="predicted"/>
<dbReference type="GeneID" id="54997268"/>